<gene>
    <name evidence="9" type="ORF">CGZ54_28370</name>
</gene>
<evidence type="ECO:0000256" key="1">
    <source>
        <dbReference type="ARBA" id="ARBA00004496"/>
    </source>
</evidence>
<dbReference type="InterPro" id="IPR006130">
    <property type="entry name" value="Asp/Orn_carbamoylTrfase"/>
</dbReference>
<dbReference type="InterPro" id="IPR002292">
    <property type="entry name" value="Orn/put_carbamltrans"/>
</dbReference>
<dbReference type="EMBL" id="NMVR01000242">
    <property type="protein sequence ID" value="PJG36442.1"/>
    <property type="molecule type" value="Genomic_DNA"/>
</dbReference>
<evidence type="ECO:0000256" key="7">
    <source>
        <dbReference type="RuleBase" id="RU003634"/>
    </source>
</evidence>
<dbReference type="GO" id="GO:0016597">
    <property type="term" value="F:amino acid binding"/>
    <property type="evidence" value="ECO:0007669"/>
    <property type="project" value="InterPro"/>
</dbReference>
<dbReference type="Proteomes" id="UP000231328">
    <property type="component" value="Unassembled WGS sequence"/>
</dbReference>
<evidence type="ECO:0000313" key="9">
    <source>
        <dbReference type="EMBL" id="PJG36442.1"/>
    </source>
</evidence>
<dbReference type="GO" id="GO:0005737">
    <property type="term" value="C:cytoplasm"/>
    <property type="evidence" value="ECO:0007669"/>
    <property type="project" value="UniProtKB-SubCell"/>
</dbReference>
<dbReference type="GO" id="GO:0004585">
    <property type="term" value="F:ornithine carbamoyltransferase activity"/>
    <property type="evidence" value="ECO:0007669"/>
    <property type="project" value="UniProtKB-EC"/>
</dbReference>
<organism evidence="9 10">
    <name type="scientific">Enterobacter hormaechei</name>
    <dbReference type="NCBI Taxonomy" id="158836"/>
    <lineage>
        <taxon>Bacteria</taxon>
        <taxon>Pseudomonadati</taxon>
        <taxon>Pseudomonadota</taxon>
        <taxon>Gammaproteobacteria</taxon>
        <taxon>Enterobacterales</taxon>
        <taxon>Enterobacteriaceae</taxon>
        <taxon>Enterobacter</taxon>
        <taxon>Enterobacter cloacae complex</taxon>
    </lineage>
</organism>
<dbReference type="GO" id="GO:0042450">
    <property type="term" value="P:L-arginine biosynthetic process via ornithine"/>
    <property type="evidence" value="ECO:0007669"/>
    <property type="project" value="TreeGrafter"/>
</dbReference>
<dbReference type="PRINTS" id="PR00100">
    <property type="entry name" value="AOTCASE"/>
</dbReference>
<evidence type="ECO:0000313" key="10">
    <source>
        <dbReference type="Proteomes" id="UP000231328"/>
    </source>
</evidence>
<evidence type="ECO:0000256" key="5">
    <source>
        <dbReference type="ARBA" id="ARBA00022679"/>
    </source>
</evidence>
<dbReference type="AlphaFoldDB" id="A0AAP8GFS4"/>
<evidence type="ECO:0000259" key="8">
    <source>
        <dbReference type="Pfam" id="PF00185"/>
    </source>
</evidence>
<dbReference type="SUPFAM" id="SSF53671">
    <property type="entry name" value="Aspartate/ornithine carbamoyltransferase"/>
    <property type="match status" value="1"/>
</dbReference>
<feature type="domain" description="Aspartate/ornithine carbamoyltransferase Asp/Orn-binding" evidence="8">
    <location>
        <begin position="2"/>
        <end position="121"/>
    </location>
</feature>
<dbReference type="InterPro" id="IPR036901">
    <property type="entry name" value="Asp/Orn_carbamoylTrfase_sf"/>
</dbReference>
<comment type="similarity">
    <text evidence="2">Belongs to the aspartate/ornithine carbamoyltransferase superfamily. OTCase family.</text>
</comment>
<evidence type="ECO:0000256" key="3">
    <source>
        <dbReference type="ARBA" id="ARBA00013007"/>
    </source>
</evidence>
<sequence length="125" mass="14294">QYGGSIMITDNIAEAVENTDAIYTDVWVSMGEESEFEQRINLLKDYQVNQQMFDLTGKDSTIFLHCLPAFHDTNTLYGQEIYEKYGLAEMEVTDQIFRSEHSKVVDKAENRMHTIKEVMAATLGS</sequence>
<dbReference type="PRINTS" id="PR00102">
    <property type="entry name" value="OTCASE"/>
</dbReference>
<reference evidence="9 10" key="1">
    <citation type="submission" date="2017-07" db="EMBL/GenBank/DDBJ databases">
        <title>Draft genome sequence of Enterobacter cloacae ST128, a clinical strain coproducing KPC-2 and NDM-1 carbapenemases.</title>
        <authorList>
            <person name="Li X."/>
        </authorList>
    </citation>
    <scope>NUCLEOTIDE SEQUENCE [LARGE SCALE GENOMIC DNA]</scope>
    <source>
        <strain evidence="9 10">HBY</strain>
    </source>
</reference>
<evidence type="ECO:0000256" key="6">
    <source>
        <dbReference type="ARBA" id="ARBA00048772"/>
    </source>
</evidence>
<comment type="subcellular location">
    <subcellularLocation>
        <location evidence="1">Cytoplasm</location>
    </subcellularLocation>
</comment>
<name>A0AAP8GFS4_9ENTR</name>
<comment type="caution">
    <text evidence="9">The sequence shown here is derived from an EMBL/GenBank/DDBJ whole genome shotgun (WGS) entry which is preliminary data.</text>
</comment>
<protein>
    <recommendedName>
        <fullName evidence="3">ornithine carbamoyltransferase</fullName>
        <ecNumber evidence="3">2.1.3.3</ecNumber>
    </recommendedName>
</protein>
<dbReference type="GO" id="GO:0019240">
    <property type="term" value="P:citrulline biosynthetic process"/>
    <property type="evidence" value="ECO:0007669"/>
    <property type="project" value="TreeGrafter"/>
</dbReference>
<comment type="catalytic activity">
    <reaction evidence="6">
        <text>carbamoyl phosphate + L-ornithine = L-citrulline + phosphate + H(+)</text>
        <dbReference type="Rhea" id="RHEA:19513"/>
        <dbReference type="ChEBI" id="CHEBI:15378"/>
        <dbReference type="ChEBI" id="CHEBI:43474"/>
        <dbReference type="ChEBI" id="CHEBI:46911"/>
        <dbReference type="ChEBI" id="CHEBI:57743"/>
        <dbReference type="ChEBI" id="CHEBI:58228"/>
        <dbReference type="EC" id="2.1.3.3"/>
    </reaction>
</comment>
<keyword evidence="4" id="KW-0963">Cytoplasm</keyword>
<dbReference type="Pfam" id="PF00185">
    <property type="entry name" value="OTCace"/>
    <property type="match status" value="1"/>
</dbReference>
<feature type="non-terminal residue" evidence="9">
    <location>
        <position position="1"/>
    </location>
</feature>
<accession>A0AAP8GFS4</accession>
<dbReference type="PANTHER" id="PTHR45753:SF1">
    <property type="entry name" value="ORNITHINE CARBAMOYLTRANSFERASE, CATABOLIC"/>
    <property type="match status" value="1"/>
</dbReference>
<dbReference type="Gene3D" id="3.40.50.1370">
    <property type="entry name" value="Aspartate/ornithine carbamoyltransferase"/>
    <property type="match status" value="1"/>
</dbReference>
<evidence type="ECO:0000256" key="2">
    <source>
        <dbReference type="ARBA" id="ARBA00007805"/>
    </source>
</evidence>
<dbReference type="EC" id="2.1.3.3" evidence="3"/>
<evidence type="ECO:0000256" key="4">
    <source>
        <dbReference type="ARBA" id="ARBA00022490"/>
    </source>
</evidence>
<keyword evidence="5 7" id="KW-0808">Transferase</keyword>
<dbReference type="InterPro" id="IPR006131">
    <property type="entry name" value="Asp_carbamoyltransf_Asp/Orn-bd"/>
</dbReference>
<dbReference type="PANTHER" id="PTHR45753">
    <property type="entry name" value="ORNITHINE CARBAMOYLTRANSFERASE, MITOCHONDRIAL"/>
    <property type="match status" value="1"/>
</dbReference>
<proteinExistence type="inferred from homology"/>